<sequence length="76" mass="8379">MTRLIRLIICIFFVLLLSAGSESRPLNPTMVGMMLQSPYPAPLQVQGSGEAEAPPMHDKQRLSPGGPDAHHHYIKE</sequence>
<dbReference type="Proteomes" id="UP000828941">
    <property type="component" value="Chromosome 14"/>
</dbReference>
<evidence type="ECO:0000313" key="1">
    <source>
        <dbReference type="EMBL" id="KAI4296881.1"/>
    </source>
</evidence>
<comment type="caution">
    <text evidence="1">The sequence shown here is derived from an EMBL/GenBank/DDBJ whole genome shotgun (WGS) entry which is preliminary data.</text>
</comment>
<accession>A0ACB9KI95</accession>
<name>A0ACB9KI95_BAUVA</name>
<gene>
    <name evidence="1" type="ORF">L6164_036800</name>
</gene>
<evidence type="ECO:0000313" key="2">
    <source>
        <dbReference type="Proteomes" id="UP000828941"/>
    </source>
</evidence>
<keyword evidence="2" id="KW-1185">Reference proteome</keyword>
<dbReference type="EMBL" id="CM039439">
    <property type="protein sequence ID" value="KAI4296881.1"/>
    <property type="molecule type" value="Genomic_DNA"/>
</dbReference>
<reference evidence="1 2" key="1">
    <citation type="journal article" date="2022" name="DNA Res.">
        <title>Chromosomal-level genome assembly of the orchid tree Bauhinia variegata (Leguminosae; Cercidoideae) supports the allotetraploid origin hypothesis of Bauhinia.</title>
        <authorList>
            <person name="Zhong Y."/>
            <person name="Chen Y."/>
            <person name="Zheng D."/>
            <person name="Pang J."/>
            <person name="Liu Y."/>
            <person name="Luo S."/>
            <person name="Meng S."/>
            <person name="Qian L."/>
            <person name="Wei D."/>
            <person name="Dai S."/>
            <person name="Zhou R."/>
        </authorList>
    </citation>
    <scope>NUCLEOTIDE SEQUENCE [LARGE SCALE GENOMIC DNA]</scope>
    <source>
        <strain evidence="1">BV-YZ2020</strain>
    </source>
</reference>
<proteinExistence type="predicted"/>
<protein>
    <submittedName>
        <fullName evidence="1">Uncharacterized protein</fullName>
    </submittedName>
</protein>
<organism evidence="1 2">
    <name type="scientific">Bauhinia variegata</name>
    <name type="common">Purple orchid tree</name>
    <name type="synonym">Phanera variegata</name>
    <dbReference type="NCBI Taxonomy" id="167791"/>
    <lineage>
        <taxon>Eukaryota</taxon>
        <taxon>Viridiplantae</taxon>
        <taxon>Streptophyta</taxon>
        <taxon>Embryophyta</taxon>
        <taxon>Tracheophyta</taxon>
        <taxon>Spermatophyta</taxon>
        <taxon>Magnoliopsida</taxon>
        <taxon>eudicotyledons</taxon>
        <taxon>Gunneridae</taxon>
        <taxon>Pentapetalae</taxon>
        <taxon>rosids</taxon>
        <taxon>fabids</taxon>
        <taxon>Fabales</taxon>
        <taxon>Fabaceae</taxon>
        <taxon>Cercidoideae</taxon>
        <taxon>Cercideae</taxon>
        <taxon>Bauhiniinae</taxon>
        <taxon>Bauhinia</taxon>
    </lineage>
</organism>